<dbReference type="Pfam" id="PF12172">
    <property type="entry name" value="zf-ChsH2"/>
    <property type="match status" value="1"/>
</dbReference>
<dbReference type="Proteomes" id="UP001138751">
    <property type="component" value="Unassembled WGS sequence"/>
</dbReference>
<accession>A0A9X9WWX5</accession>
<name>A0A9X9WWX5_9PROT</name>
<gene>
    <name evidence="3" type="ORF">GXW76_10770</name>
</gene>
<reference evidence="3" key="2">
    <citation type="journal article" date="2021" name="Syst. Appl. Microbiol.">
        <title>Roseomonas hellenica sp. nov., isolated from roots of wild-growing Alkanna tinctoria.</title>
        <authorList>
            <person name="Rat A."/>
            <person name="Naranjo H.D."/>
            <person name="Lebbe L."/>
            <person name="Cnockaert M."/>
            <person name="Krigas N."/>
            <person name="Grigoriadou K."/>
            <person name="Maloupa E."/>
            <person name="Willems A."/>
        </authorList>
    </citation>
    <scope>NUCLEOTIDE SEQUENCE</scope>
    <source>
        <strain evidence="3">LMG 31231</strain>
    </source>
</reference>
<keyword evidence="4" id="KW-1185">Reference proteome</keyword>
<dbReference type="PANTHER" id="PTHR34075:SF5">
    <property type="entry name" value="BLR3430 PROTEIN"/>
    <property type="match status" value="1"/>
</dbReference>
<dbReference type="RefSeq" id="WP_211862030.1">
    <property type="nucleotide sequence ID" value="NZ_JAAEDM010000023.1"/>
</dbReference>
<reference evidence="3" key="1">
    <citation type="submission" date="2020-01" db="EMBL/GenBank/DDBJ databases">
        <authorList>
            <person name="Rat A."/>
        </authorList>
    </citation>
    <scope>NUCLEOTIDE SEQUENCE</scope>
    <source>
        <strain evidence="3">LMG 31231</strain>
    </source>
</reference>
<dbReference type="PANTHER" id="PTHR34075">
    <property type="entry name" value="BLR3430 PROTEIN"/>
    <property type="match status" value="1"/>
</dbReference>
<evidence type="ECO:0000259" key="1">
    <source>
        <dbReference type="Pfam" id="PF01796"/>
    </source>
</evidence>
<dbReference type="InterPro" id="IPR012340">
    <property type="entry name" value="NA-bd_OB-fold"/>
</dbReference>
<comment type="caution">
    <text evidence="3">The sequence shown here is derived from an EMBL/GenBank/DDBJ whole genome shotgun (WGS) entry which is preliminary data.</text>
</comment>
<dbReference type="Gene3D" id="6.10.30.10">
    <property type="match status" value="1"/>
</dbReference>
<dbReference type="EMBL" id="JAAEDM010000023">
    <property type="protein sequence ID" value="MBR0671654.1"/>
    <property type="molecule type" value="Genomic_DNA"/>
</dbReference>
<dbReference type="Pfam" id="PF01796">
    <property type="entry name" value="OB_ChsH2_C"/>
    <property type="match status" value="1"/>
</dbReference>
<evidence type="ECO:0000313" key="4">
    <source>
        <dbReference type="Proteomes" id="UP001138751"/>
    </source>
</evidence>
<evidence type="ECO:0000313" key="3">
    <source>
        <dbReference type="EMBL" id="MBR0671654.1"/>
    </source>
</evidence>
<dbReference type="AlphaFoldDB" id="A0A9X9WWX5"/>
<sequence>MTDKLLPIPNADTRAFWEGCAQGELRLQRCRACRNAQFPPRALCAACHAPSPVWEKASGRGRIVSHTRVHRPPSPAFKADVPYVVALVTLEEGPRIMVNLRGAAADAPRIGDAVRIGFDPPAGPDNIALPHAVAVAAP</sequence>
<dbReference type="InterPro" id="IPR052513">
    <property type="entry name" value="Thioester_dehydratase-like"/>
</dbReference>
<organism evidence="3 4">
    <name type="scientific">Neoroseomonas soli</name>
    <dbReference type="NCBI Taxonomy" id="1081025"/>
    <lineage>
        <taxon>Bacteria</taxon>
        <taxon>Pseudomonadati</taxon>
        <taxon>Pseudomonadota</taxon>
        <taxon>Alphaproteobacteria</taxon>
        <taxon>Acetobacterales</taxon>
        <taxon>Acetobacteraceae</taxon>
        <taxon>Neoroseomonas</taxon>
    </lineage>
</organism>
<dbReference type="InterPro" id="IPR022002">
    <property type="entry name" value="ChsH2_Znr"/>
</dbReference>
<evidence type="ECO:0000259" key="2">
    <source>
        <dbReference type="Pfam" id="PF12172"/>
    </source>
</evidence>
<dbReference type="InterPro" id="IPR002878">
    <property type="entry name" value="ChsH2_C"/>
</dbReference>
<feature type="domain" description="ChsH2 C-terminal OB-fold" evidence="1">
    <location>
        <begin position="54"/>
        <end position="118"/>
    </location>
</feature>
<dbReference type="SUPFAM" id="SSF50249">
    <property type="entry name" value="Nucleic acid-binding proteins"/>
    <property type="match status" value="1"/>
</dbReference>
<protein>
    <submittedName>
        <fullName evidence="3">Zn-ribbon domain-containing OB-fold protein</fullName>
    </submittedName>
</protein>
<proteinExistence type="predicted"/>
<feature type="domain" description="ChsH2 rubredoxin-like zinc ribbon" evidence="2">
    <location>
        <begin position="17"/>
        <end position="51"/>
    </location>
</feature>